<evidence type="ECO:0000256" key="12">
    <source>
        <dbReference type="ARBA" id="ARBA00023242"/>
    </source>
</evidence>
<keyword evidence="13" id="KW-0687">Ribonucleoprotein</keyword>
<evidence type="ECO:0000256" key="4">
    <source>
        <dbReference type="ARBA" id="ARBA00014768"/>
    </source>
</evidence>
<feature type="region of interest" description="Disordered" evidence="16">
    <location>
        <begin position="201"/>
        <end position="238"/>
    </location>
</feature>
<evidence type="ECO:0000256" key="14">
    <source>
        <dbReference type="ARBA" id="ARBA00054795"/>
    </source>
</evidence>
<keyword evidence="7" id="KW-0507">mRNA processing</keyword>
<dbReference type="GO" id="GO:0120115">
    <property type="term" value="C:Lsm2-8 complex"/>
    <property type="evidence" value="ECO:0007669"/>
    <property type="project" value="UniProtKB-ARBA"/>
</dbReference>
<evidence type="ECO:0000256" key="16">
    <source>
        <dbReference type="SAM" id="MobiDB-lite"/>
    </source>
</evidence>
<keyword evidence="8" id="KW-0819">tRNA processing</keyword>
<evidence type="ECO:0000313" key="18">
    <source>
        <dbReference type="EMBL" id="RXM31069.1"/>
    </source>
</evidence>
<dbReference type="GO" id="GO:0005730">
    <property type="term" value="C:nucleolus"/>
    <property type="evidence" value="ECO:0007669"/>
    <property type="project" value="TreeGrafter"/>
</dbReference>
<dbReference type="SUPFAM" id="SSF50182">
    <property type="entry name" value="Sm-like ribonucleoproteins"/>
    <property type="match status" value="1"/>
</dbReference>
<dbReference type="GO" id="GO:0000932">
    <property type="term" value="C:P-body"/>
    <property type="evidence" value="ECO:0007669"/>
    <property type="project" value="TreeGrafter"/>
</dbReference>
<keyword evidence="10" id="KW-0694">RNA-binding</keyword>
<dbReference type="InterPro" id="IPR010920">
    <property type="entry name" value="LSM_dom_sf"/>
</dbReference>
<keyword evidence="11" id="KW-0508">mRNA splicing</keyword>
<comment type="caution">
    <text evidence="18">The sequence shown here is derived from an EMBL/GenBank/DDBJ whole genome shotgun (WGS) entry which is preliminary data.</text>
</comment>
<feature type="domain" description="Sm" evidence="17">
    <location>
        <begin position="7"/>
        <end position="79"/>
    </location>
</feature>
<dbReference type="GO" id="GO:0003723">
    <property type="term" value="F:RNA binding"/>
    <property type="evidence" value="ECO:0007669"/>
    <property type="project" value="UniProtKB-KW"/>
</dbReference>
<dbReference type="GO" id="GO:0030490">
    <property type="term" value="P:maturation of SSU-rRNA"/>
    <property type="evidence" value="ECO:0007669"/>
    <property type="project" value="TreeGrafter"/>
</dbReference>
<dbReference type="InterPro" id="IPR047575">
    <property type="entry name" value="Sm"/>
</dbReference>
<evidence type="ECO:0000259" key="17">
    <source>
        <dbReference type="PROSITE" id="PS52002"/>
    </source>
</evidence>
<comment type="function">
    <text evidence="14">Plays a role in pre-mRNA splicing as component of the U4/U6-U5 tri-snRNP complex that is involved in spliceosome assembly, and as component of the precatalytic spliceosome (spliceosome B complex). The heptameric LSM2-8 complex binds specifically to the 3'-terminal U-tract of U6 snRNA. Component of LSm protein complexes, which are involved in RNA processing and may function in a chaperone-like manner, facilitating the efficient association of RNA processing factors with their substrates. Component of the cytoplasmic LSM1-LSM7 complex, which is thought to be involved in mRNA degradation by activating the decapping step in the 5'-to-3' mRNA decay pathway.</text>
</comment>
<dbReference type="FunFam" id="2.30.30.100:FF:000010">
    <property type="entry name" value="U6 snRNA-associated Sm-like protein LSm6"/>
    <property type="match status" value="1"/>
</dbReference>
<accession>A0A444U7M2</accession>
<evidence type="ECO:0000256" key="15">
    <source>
        <dbReference type="ARBA" id="ARBA00065816"/>
    </source>
</evidence>
<evidence type="ECO:0000256" key="3">
    <source>
        <dbReference type="ARBA" id="ARBA00007927"/>
    </source>
</evidence>
<dbReference type="PROSITE" id="PS52002">
    <property type="entry name" value="SM"/>
    <property type="match status" value="1"/>
</dbReference>
<proteinExistence type="inferred from homology"/>
<dbReference type="GO" id="GO:0005732">
    <property type="term" value="C:sno(s)RNA-containing ribonucleoprotein complex"/>
    <property type="evidence" value="ECO:0007669"/>
    <property type="project" value="TreeGrafter"/>
</dbReference>
<keyword evidence="5" id="KW-0963">Cytoplasm</keyword>
<dbReference type="Proteomes" id="UP000289886">
    <property type="component" value="Unassembled WGS sequence"/>
</dbReference>
<dbReference type="GO" id="GO:0046540">
    <property type="term" value="C:U4/U6 x U5 tri-snRNP complex"/>
    <property type="evidence" value="ECO:0007669"/>
    <property type="project" value="TreeGrafter"/>
</dbReference>
<evidence type="ECO:0000256" key="13">
    <source>
        <dbReference type="ARBA" id="ARBA00023274"/>
    </source>
</evidence>
<dbReference type="PANTHER" id="PTHR11021:SF1">
    <property type="entry name" value="U6 SNRNA-ASSOCIATED SM-LIKE PROTEIN LSM6"/>
    <property type="match status" value="1"/>
</dbReference>
<comment type="subunit">
    <text evidence="15">Component of the precatalytic spliceosome (spliceosome B complex). Component of the U4/U6-U5 tri-snRNP complex, a building block of the precatalytic spliceosome (spliceosome B complex). The U4/U6-U5 tri-snRNP complex is composed of the U4, U6 and U5 snRNAs and at least PRPF3, PRPF4, PRPF6, PRPF8, PRPF31, SNRNP200, TXNL4A, SNRNP40, SNRPB, SNRPD1, SNRPD2, SNRPD3, SNRPE, SNRPF, SNRPG, DDX23, CD2BP2, PPIH, SNU13, EFTUD2, SART1 and USP39, plus LSM2, LSM3, LSM4, LSM5, LSM6, LSM7 and LSM8. LSM2, LSM3, LSM4, LSM5, LSM6, LSM7 and LSM8 form a heptameric, ring-shaped subcomplex (the LSM2-8 complex) that is part of the U4/U6-U5 tri-snRNP complex and the precatalytic spliceosome. Component of the heptameric LSM1-LSM7 complex, which consists of LSM1, LSM2, LSM3, LSM4, LSM5, LSM6 and LSM7.</text>
</comment>
<dbReference type="PANTHER" id="PTHR11021">
    <property type="entry name" value="SMALL NUCLEAR RIBONUCLEOPROTEIN F SNRNP-F"/>
    <property type="match status" value="1"/>
</dbReference>
<feature type="compositionally biased region" description="Polar residues" evidence="16">
    <location>
        <begin position="155"/>
        <end position="169"/>
    </location>
</feature>
<evidence type="ECO:0000256" key="9">
    <source>
        <dbReference type="ARBA" id="ARBA00022728"/>
    </source>
</evidence>
<comment type="similarity">
    <text evidence="3">Belongs to the snRNP Sm proteins family. SmF/LSm6 subfamily.</text>
</comment>
<protein>
    <recommendedName>
        <fullName evidence="4">U6 snRNA-associated Sm-like protein LSm6</fullName>
    </recommendedName>
</protein>
<dbReference type="GO" id="GO:0005688">
    <property type="term" value="C:U6 snRNP"/>
    <property type="evidence" value="ECO:0007669"/>
    <property type="project" value="TreeGrafter"/>
</dbReference>
<dbReference type="GO" id="GO:0000398">
    <property type="term" value="P:mRNA splicing, via spliceosome"/>
    <property type="evidence" value="ECO:0007669"/>
    <property type="project" value="InterPro"/>
</dbReference>
<name>A0A444U7M2_ACIRT</name>
<dbReference type="Gene3D" id="2.30.30.100">
    <property type="match status" value="1"/>
</dbReference>
<evidence type="ECO:0000256" key="8">
    <source>
        <dbReference type="ARBA" id="ARBA00022694"/>
    </source>
</evidence>
<dbReference type="GO" id="GO:0008033">
    <property type="term" value="P:tRNA processing"/>
    <property type="evidence" value="ECO:0007669"/>
    <property type="project" value="UniProtKB-KW"/>
</dbReference>
<dbReference type="SMART" id="SM00651">
    <property type="entry name" value="Sm"/>
    <property type="match status" value="1"/>
</dbReference>
<keyword evidence="6" id="KW-0698">rRNA processing</keyword>
<evidence type="ECO:0000256" key="6">
    <source>
        <dbReference type="ARBA" id="ARBA00022552"/>
    </source>
</evidence>
<evidence type="ECO:0000313" key="19">
    <source>
        <dbReference type="Proteomes" id="UP000289886"/>
    </source>
</evidence>
<comment type="subcellular location">
    <subcellularLocation>
        <location evidence="2">Cytoplasm</location>
    </subcellularLocation>
    <subcellularLocation>
        <location evidence="1">Nucleus</location>
    </subcellularLocation>
</comment>
<dbReference type="AlphaFoldDB" id="A0A444U7M2"/>
<reference evidence="18 19" key="1">
    <citation type="submission" date="2019-01" db="EMBL/GenBank/DDBJ databases">
        <title>Draft Genome and Complete Hox-Cluster Characterization of the Sterlet Sturgeon (Acipenser ruthenus).</title>
        <authorList>
            <person name="Wei Q."/>
        </authorList>
    </citation>
    <scope>NUCLEOTIDE SEQUENCE [LARGE SCALE GENOMIC DNA]</scope>
    <source>
        <strain evidence="18">WHYD16114868_AA</strain>
        <tissue evidence="18">Blood</tissue>
    </source>
</reference>
<evidence type="ECO:0000256" key="10">
    <source>
        <dbReference type="ARBA" id="ARBA00022884"/>
    </source>
</evidence>
<evidence type="ECO:0000256" key="2">
    <source>
        <dbReference type="ARBA" id="ARBA00004496"/>
    </source>
</evidence>
<dbReference type="Pfam" id="PF01423">
    <property type="entry name" value="LSM"/>
    <property type="match status" value="1"/>
</dbReference>
<gene>
    <name evidence="18" type="ORF">EOD39_7300</name>
</gene>
<keyword evidence="9" id="KW-0747">Spliceosome</keyword>
<evidence type="ECO:0000256" key="1">
    <source>
        <dbReference type="ARBA" id="ARBA00004123"/>
    </source>
</evidence>
<evidence type="ECO:0000256" key="5">
    <source>
        <dbReference type="ARBA" id="ARBA00022490"/>
    </source>
</evidence>
<keyword evidence="19" id="KW-1185">Reference proteome</keyword>
<dbReference type="InterPro" id="IPR001163">
    <property type="entry name" value="Sm_dom_euk/arc"/>
</dbReference>
<evidence type="ECO:0000256" key="7">
    <source>
        <dbReference type="ARBA" id="ARBA00022664"/>
    </source>
</evidence>
<feature type="region of interest" description="Disordered" evidence="16">
    <location>
        <begin position="148"/>
        <end position="186"/>
    </location>
</feature>
<evidence type="ECO:0000256" key="11">
    <source>
        <dbReference type="ARBA" id="ARBA00023187"/>
    </source>
</evidence>
<keyword evidence="12" id="KW-0539">Nucleus</keyword>
<dbReference type="EMBL" id="SCEB01215143">
    <property type="protein sequence ID" value="RXM31069.1"/>
    <property type="molecule type" value="Genomic_DNA"/>
</dbReference>
<dbReference type="GO" id="GO:0005681">
    <property type="term" value="C:spliceosomal complex"/>
    <property type="evidence" value="ECO:0007669"/>
    <property type="project" value="UniProtKB-KW"/>
</dbReference>
<dbReference type="InterPro" id="IPR016487">
    <property type="entry name" value="Lsm6/sSmF"/>
</dbReference>
<organism evidence="18 19">
    <name type="scientific">Acipenser ruthenus</name>
    <name type="common">Sterlet sturgeon</name>
    <dbReference type="NCBI Taxonomy" id="7906"/>
    <lineage>
        <taxon>Eukaryota</taxon>
        <taxon>Metazoa</taxon>
        <taxon>Chordata</taxon>
        <taxon>Craniata</taxon>
        <taxon>Vertebrata</taxon>
        <taxon>Euteleostomi</taxon>
        <taxon>Actinopterygii</taxon>
        <taxon>Chondrostei</taxon>
        <taxon>Acipenseriformes</taxon>
        <taxon>Acipenseridae</taxon>
        <taxon>Acipenser</taxon>
    </lineage>
</organism>
<dbReference type="CDD" id="cd01726">
    <property type="entry name" value="LSm6"/>
    <property type="match status" value="1"/>
</dbReference>
<sequence>MSLRKQTPSDFLKQIIGRPVVVKLNSGVDYRGVLACLDGYMNIAVEQTEEYVNGQLKNKYGDAFLRGNNGFSHGANPSACADMKPRHIRAQPHNPHNNHITLHTDRASYLPGDGVPEFFHLLLDYINFHTVWEASILSSGVEDSFLSAATPPPATDSSLVEQGLNQPDNSMVAGNPSPAPRRSGTDVVTQTSSADFLQQTEKWGSREQKGGVAKNTSADRGVLQRAGQQHYSRPREWRTGASTQNSFVLVQAEYNVITPPGK</sequence>